<gene>
    <name evidence="2" type="ORF">CHH61_07085</name>
</gene>
<proteinExistence type="predicted"/>
<name>A0A268S2C2_SHOCL</name>
<evidence type="ECO:0000259" key="1">
    <source>
        <dbReference type="Pfam" id="PF14526"/>
    </source>
</evidence>
<dbReference type="PANTHER" id="PTHR36444">
    <property type="entry name" value="TRANSCRIPTIONAL REGULATOR PROTEIN YOBU-RELATED"/>
    <property type="match status" value="1"/>
</dbReference>
<reference evidence="2 3" key="1">
    <citation type="submission" date="2017-07" db="EMBL/GenBank/DDBJ databases">
        <title>Isolation and whole genome analysis of endospore-forming bacteria from heroin.</title>
        <authorList>
            <person name="Kalinowski J."/>
            <person name="Ahrens B."/>
            <person name="Al-Dilaimi A."/>
            <person name="Winkler A."/>
            <person name="Wibberg D."/>
            <person name="Schleenbecker U."/>
            <person name="Ruckert C."/>
            <person name="Wolfel R."/>
            <person name="Grass G."/>
        </authorList>
    </citation>
    <scope>NUCLEOTIDE SEQUENCE [LARGE SCALE GENOMIC DNA]</scope>
    <source>
        <strain evidence="2 3">7523-2</strain>
    </source>
</reference>
<dbReference type="SUPFAM" id="SSF55136">
    <property type="entry name" value="Probable bacterial effector-binding domain"/>
    <property type="match status" value="1"/>
</dbReference>
<dbReference type="PANTHER" id="PTHR36444:SF2">
    <property type="entry name" value="TRANSCRIPTIONAL REGULATOR PROTEIN YOBU-RELATED"/>
    <property type="match status" value="1"/>
</dbReference>
<feature type="domain" description="Integron-associated effector binding protein" evidence="1">
    <location>
        <begin position="9"/>
        <end position="130"/>
    </location>
</feature>
<dbReference type="Proteomes" id="UP000216133">
    <property type="component" value="Unassembled WGS sequence"/>
</dbReference>
<dbReference type="EMBL" id="NPBS01000032">
    <property type="protein sequence ID" value="PAF26630.1"/>
    <property type="molecule type" value="Genomic_DNA"/>
</dbReference>
<comment type="caution">
    <text evidence="2">The sequence shown here is derived from an EMBL/GenBank/DDBJ whole genome shotgun (WGS) entry which is preliminary data.</text>
</comment>
<dbReference type="RefSeq" id="WP_095238361.1">
    <property type="nucleotide sequence ID" value="NZ_CP155469.1"/>
</dbReference>
<evidence type="ECO:0000313" key="2">
    <source>
        <dbReference type="EMBL" id="PAF26630.1"/>
    </source>
</evidence>
<dbReference type="Pfam" id="PF14526">
    <property type="entry name" value="Cass2"/>
    <property type="match status" value="1"/>
</dbReference>
<accession>A0A268S2C2</accession>
<dbReference type="Gene3D" id="3.20.80.10">
    <property type="entry name" value="Regulatory factor, effector binding domain"/>
    <property type="match status" value="1"/>
</dbReference>
<dbReference type="InterPro" id="IPR053182">
    <property type="entry name" value="YobU-like_regulator"/>
</dbReference>
<evidence type="ECO:0000313" key="3">
    <source>
        <dbReference type="Proteomes" id="UP000216133"/>
    </source>
</evidence>
<protein>
    <submittedName>
        <fullName evidence="2">AraC family transcriptional regulator</fullName>
    </submittedName>
</protein>
<sequence length="132" mass="15472">MKLTIISSVRTNNFNDDRLVEKIAGLWKEASIHLTQDQIIYGVYHNYESDYKGDYTLSIAIEDSQGNPSLKIPKNGNYEISPVDTTDEQDVVHTWKTIWEREDSRTLKRAYTYDFEKYYPNGDIEIYIAIEH</sequence>
<dbReference type="InterPro" id="IPR011256">
    <property type="entry name" value="Reg_factor_effector_dom_sf"/>
</dbReference>
<dbReference type="AlphaFoldDB" id="A0A268S2C2"/>
<dbReference type="InterPro" id="IPR029441">
    <property type="entry name" value="Cass2"/>
</dbReference>
<organism evidence="2 3">
    <name type="scientific">Shouchella clausii</name>
    <name type="common">Alkalihalobacillus clausii</name>
    <dbReference type="NCBI Taxonomy" id="79880"/>
    <lineage>
        <taxon>Bacteria</taxon>
        <taxon>Bacillati</taxon>
        <taxon>Bacillota</taxon>
        <taxon>Bacilli</taxon>
        <taxon>Bacillales</taxon>
        <taxon>Bacillaceae</taxon>
        <taxon>Shouchella</taxon>
    </lineage>
</organism>